<accession>A0ABT0ESB0</accession>
<sequence length="72" mass="8171">MMNPDEFLLAYAAQLQREHGPCVRGQTALLEWLDQRIERLARLHAPGHAAMEIISSEYLLWQAEALGIDVRG</sequence>
<gene>
    <name evidence="1" type="ORF">L9059_00120</name>
</gene>
<dbReference type="Proteomes" id="UP001299876">
    <property type="component" value="Unassembled WGS sequence"/>
</dbReference>
<dbReference type="EMBL" id="JAKNRW010000001">
    <property type="protein sequence ID" value="MCK1788617.1"/>
    <property type="molecule type" value="Genomic_DNA"/>
</dbReference>
<keyword evidence="2" id="KW-1185">Reference proteome</keyword>
<protein>
    <submittedName>
        <fullName evidence="1">Uncharacterized protein</fullName>
    </submittedName>
</protein>
<comment type="caution">
    <text evidence="1">The sequence shown here is derived from an EMBL/GenBank/DDBJ whole genome shotgun (WGS) entry which is preliminary data.</text>
</comment>
<evidence type="ECO:0000313" key="2">
    <source>
        <dbReference type="Proteomes" id="UP001299876"/>
    </source>
</evidence>
<organism evidence="1 2">
    <name type="scientific">Pseudomonas violetae</name>
    <dbReference type="NCBI Taxonomy" id="2915813"/>
    <lineage>
        <taxon>Bacteria</taxon>
        <taxon>Pseudomonadati</taxon>
        <taxon>Pseudomonadota</taxon>
        <taxon>Gammaproteobacteria</taxon>
        <taxon>Pseudomonadales</taxon>
        <taxon>Pseudomonadaceae</taxon>
        <taxon>Pseudomonas</taxon>
    </lineage>
</organism>
<name>A0ABT0ESB0_9PSED</name>
<proteinExistence type="predicted"/>
<evidence type="ECO:0000313" key="1">
    <source>
        <dbReference type="EMBL" id="MCK1788617.1"/>
    </source>
</evidence>
<dbReference type="RefSeq" id="WP_247285357.1">
    <property type="nucleotide sequence ID" value="NZ_JAKNRW010000001.1"/>
</dbReference>
<reference evidence="1 2" key="1">
    <citation type="submission" date="2022-02" db="EMBL/GenBank/DDBJ databases">
        <title>Comparative genomics of the first Antarctic Pseudomonas spp. capable of biotransforming 2,4,6-Trinitrotoluene.</title>
        <authorList>
            <person name="Cabrera M.A."/>
            <person name="Marquez S.L."/>
            <person name="Perez-Donoso J.M."/>
        </authorList>
    </citation>
    <scope>NUCLEOTIDE SEQUENCE [LARGE SCALE GENOMIC DNA]</scope>
    <source>
        <strain evidence="1 2">TNT19</strain>
    </source>
</reference>